<keyword evidence="1" id="KW-0812">Transmembrane</keyword>
<keyword evidence="1" id="KW-0472">Membrane</keyword>
<evidence type="ECO:0000313" key="3">
    <source>
        <dbReference type="Proteomes" id="UP000215459"/>
    </source>
</evidence>
<keyword evidence="1" id="KW-1133">Transmembrane helix</keyword>
<comment type="caution">
    <text evidence="2">The sequence shown here is derived from an EMBL/GenBank/DDBJ whole genome shotgun (WGS) entry which is preliminary data.</text>
</comment>
<organism evidence="2 3">
    <name type="scientific">Paludifilum halophilum</name>
    <dbReference type="NCBI Taxonomy" id="1642702"/>
    <lineage>
        <taxon>Bacteria</taxon>
        <taxon>Bacillati</taxon>
        <taxon>Bacillota</taxon>
        <taxon>Bacilli</taxon>
        <taxon>Bacillales</taxon>
        <taxon>Thermoactinomycetaceae</taxon>
        <taxon>Paludifilum</taxon>
    </lineage>
</organism>
<evidence type="ECO:0008006" key="4">
    <source>
        <dbReference type="Google" id="ProtNLM"/>
    </source>
</evidence>
<reference evidence="2 3" key="1">
    <citation type="submission" date="2017-07" db="EMBL/GenBank/DDBJ databases">
        <title>The genome sequence of Paludifilum halophilum highlights mechanisms for microbial adaptation to high salt environemnts.</title>
        <authorList>
            <person name="Belbahri L."/>
        </authorList>
    </citation>
    <scope>NUCLEOTIDE SEQUENCE [LARGE SCALE GENOMIC DNA]</scope>
    <source>
        <strain evidence="2 3">DSM 102817</strain>
    </source>
</reference>
<accession>A0A235B579</accession>
<evidence type="ECO:0000256" key="1">
    <source>
        <dbReference type="SAM" id="Phobius"/>
    </source>
</evidence>
<gene>
    <name evidence="2" type="ORF">CHM34_12025</name>
</gene>
<dbReference type="Proteomes" id="UP000215459">
    <property type="component" value="Unassembled WGS sequence"/>
</dbReference>
<protein>
    <recommendedName>
        <fullName evidence="4">Major facilitator superfamily (MFS) profile domain-containing protein</fullName>
    </recommendedName>
</protein>
<feature type="transmembrane region" description="Helical" evidence="1">
    <location>
        <begin position="6"/>
        <end position="27"/>
    </location>
</feature>
<keyword evidence="3" id="KW-1185">Reference proteome</keyword>
<evidence type="ECO:0000313" key="2">
    <source>
        <dbReference type="EMBL" id="OYD07119.1"/>
    </source>
</evidence>
<dbReference type="OrthoDB" id="9775268at2"/>
<sequence>MIAPLSVWWFLWFGVGLIGPLLAIPYITLLQAESPSNMVARFTAVAHALQNSAMLVSPMVGAGAFLAHEIGVEGVFIIAGAAFVIIFTLDSTLP</sequence>
<dbReference type="AlphaFoldDB" id="A0A235B579"/>
<dbReference type="RefSeq" id="WP_094264862.1">
    <property type="nucleotide sequence ID" value="NZ_NOWF01000007.1"/>
</dbReference>
<proteinExistence type="predicted"/>
<dbReference type="EMBL" id="NOWF01000007">
    <property type="protein sequence ID" value="OYD07119.1"/>
    <property type="molecule type" value="Genomic_DNA"/>
</dbReference>
<name>A0A235B579_9BACL</name>
<feature type="transmembrane region" description="Helical" evidence="1">
    <location>
        <begin position="74"/>
        <end position="93"/>
    </location>
</feature>